<proteinExistence type="predicted"/>
<name>A0A2N5Y3A9_9GAMM</name>
<keyword evidence="2" id="KW-1185">Reference proteome</keyword>
<organism evidence="1 2">
    <name type="scientific">Kineobactrum sediminis</name>
    <dbReference type="NCBI Taxonomy" id="1905677"/>
    <lineage>
        <taxon>Bacteria</taxon>
        <taxon>Pseudomonadati</taxon>
        <taxon>Pseudomonadota</taxon>
        <taxon>Gammaproteobacteria</taxon>
        <taxon>Cellvibrionales</taxon>
        <taxon>Halieaceae</taxon>
        <taxon>Kineobactrum</taxon>
    </lineage>
</organism>
<dbReference type="RefSeq" id="WP_206604676.1">
    <property type="nucleotide sequence ID" value="NZ_PKLZ01000006.1"/>
</dbReference>
<comment type="caution">
    <text evidence="1">The sequence shown here is derived from an EMBL/GenBank/DDBJ whole genome shotgun (WGS) entry which is preliminary data.</text>
</comment>
<gene>
    <name evidence="1" type="ORF">CWI75_08245</name>
</gene>
<feature type="non-terminal residue" evidence="1">
    <location>
        <position position="1"/>
    </location>
</feature>
<sequence length="127" mass="12771">YFDDIALASGCGTTGGDTGGDTPVDVSGAAVDFETPATGSSFGWAVFENDDNPPLEIVANPDTGGINSSATAGRFTARANGQFFAGVETAHGDIGPITLDASNSIIKIMVFKDVISDVGVKLAIANG</sequence>
<feature type="non-terminal residue" evidence="1">
    <location>
        <position position="127"/>
    </location>
</feature>
<evidence type="ECO:0000313" key="1">
    <source>
        <dbReference type="EMBL" id="PLW82866.1"/>
    </source>
</evidence>
<dbReference type="EMBL" id="PKLZ01000006">
    <property type="protein sequence ID" value="PLW82866.1"/>
    <property type="molecule type" value="Genomic_DNA"/>
</dbReference>
<dbReference type="AlphaFoldDB" id="A0A2N5Y3A9"/>
<protein>
    <submittedName>
        <fullName evidence="1">Uncharacterized protein</fullName>
    </submittedName>
</protein>
<accession>A0A2N5Y3A9</accession>
<evidence type="ECO:0000313" key="2">
    <source>
        <dbReference type="Proteomes" id="UP000234845"/>
    </source>
</evidence>
<dbReference type="Proteomes" id="UP000234845">
    <property type="component" value="Unassembled WGS sequence"/>
</dbReference>
<reference evidence="2" key="1">
    <citation type="submission" date="2017-11" db="EMBL/GenBank/DDBJ databases">
        <title>The draft genome sequence of Chromatocurvus sp. F02.</title>
        <authorList>
            <person name="Du Z.-J."/>
            <person name="Chang Y.-Q."/>
        </authorList>
    </citation>
    <scope>NUCLEOTIDE SEQUENCE [LARGE SCALE GENOMIC DNA]</scope>
    <source>
        <strain evidence="2">F02</strain>
    </source>
</reference>